<keyword evidence="3" id="KW-1185">Reference proteome</keyword>
<evidence type="ECO:0000256" key="1">
    <source>
        <dbReference type="SAM" id="MobiDB-lite"/>
    </source>
</evidence>
<gene>
    <name evidence="2" type="ORF">GCM10022255_089020</name>
</gene>
<evidence type="ECO:0000313" key="3">
    <source>
        <dbReference type="Proteomes" id="UP001500620"/>
    </source>
</evidence>
<dbReference type="EMBL" id="BAABAT010000040">
    <property type="protein sequence ID" value="GAA4260421.1"/>
    <property type="molecule type" value="Genomic_DNA"/>
</dbReference>
<feature type="region of interest" description="Disordered" evidence="1">
    <location>
        <begin position="57"/>
        <end position="77"/>
    </location>
</feature>
<name>A0ABP8DP22_9ACTN</name>
<proteinExistence type="predicted"/>
<evidence type="ECO:0000313" key="2">
    <source>
        <dbReference type="EMBL" id="GAA4260421.1"/>
    </source>
</evidence>
<sequence>MAEAFGDFGDAVAEVEEVRGEEVPDLVRAEGSDVGGSLDAPALAGRVEREPWHVLAPFGRGDRGSGGGAYPGRHTCR</sequence>
<comment type="caution">
    <text evidence="2">The sequence shown here is derived from an EMBL/GenBank/DDBJ whole genome shotgun (WGS) entry which is preliminary data.</text>
</comment>
<protein>
    <submittedName>
        <fullName evidence="2">Uncharacterized protein</fullName>
    </submittedName>
</protein>
<accession>A0ABP8DP22</accession>
<reference evidence="3" key="1">
    <citation type="journal article" date="2019" name="Int. J. Syst. Evol. Microbiol.">
        <title>The Global Catalogue of Microorganisms (GCM) 10K type strain sequencing project: providing services to taxonomists for standard genome sequencing and annotation.</title>
        <authorList>
            <consortium name="The Broad Institute Genomics Platform"/>
            <consortium name="The Broad Institute Genome Sequencing Center for Infectious Disease"/>
            <person name="Wu L."/>
            <person name="Ma J."/>
        </authorList>
    </citation>
    <scope>NUCLEOTIDE SEQUENCE [LARGE SCALE GENOMIC DNA]</scope>
    <source>
        <strain evidence="3">JCM 17441</strain>
    </source>
</reference>
<organism evidence="2 3">
    <name type="scientific">Dactylosporangium darangshiense</name>
    <dbReference type="NCBI Taxonomy" id="579108"/>
    <lineage>
        <taxon>Bacteria</taxon>
        <taxon>Bacillati</taxon>
        <taxon>Actinomycetota</taxon>
        <taxon>Actinomycetes</taxon>
        <taxon>Micromonosporales</taxon>
        <taxon>Micromonosporaceae</taxon>
        <taxon>Dactylosporangium</taxon>
    </lineage>
</organism>
<dbReference type="Proteomes" id="UP001500620">
    <property type="component" value="Unassembled WGS sequence"/>
</dbReference>